<dbReference type="EMBL" id="QGKW02001940">
    <property type="protein sequence ID" value="KAF2558178.1"/>
    <property type="molecule type" value="Genomic_DNA"/>
</dbReference>
<name>A0A8S9HTG7_BRACR</name>
<proteinExistence type="predicted"/>
<sequence length="146" mass="16031">MGASKEGYLCDHEDFGRETTSYRFSTQPENAANWFHTKRSSGLGDTPFTSQATYTASELVLFKESSLISELDCLWIQISGTSGKQGFSYFPYLNGNRQCEFRFPQFGARRRGGGGRNNAGKTTPAATAPMANAYANATVPEKKSKT</sequence>
<gene>
    <name evidence="2" type="ORF">F2Q68_00015681</name>
</gene>
<dbReference type="AlphaFoldDB" id="A0A8S9HTG7"/>
<evidence type="ECO:0000313" key="2">
    <source>
        <dbReference type="EMBL" id="KAF2558178.1"/>
    </source>
</evidence>
<dbReference type="Proteomes" id="UP000712281">
    <property type="component" value="Unassembled WGS sequence"/>
</dbReference>
<comment type="caution">
    <text evidence="2">The sequence shown here is derived from an EMBL/GenBank/DDBJ whole genome shotgun (WGS) entry which is preliminary data.</text>
</comment>
<evidence type="ECO:0000256" key="1">
    <source>
        <dbReference type="SAM" id="MobiDB-lite"/>
    </source>
</evidence>
<protein>
    <submittedName>
        <fullName evidence="2">Uncharacterized protein</fullName>
    </submittedName>
</protein>
<feature type="region of interest" description="Disordered" evidence="1">
    <location>
        <begin position="110"/>
        <end position="146"/>
    </location>
</feature>
<organism evidence="2 3">
    <name type="scientific">Brassica cretica</name>
    <name type="common">Mustard</name>
    <dbReference type="NCBI Taxonomy" id="69181"/>
    <lineage>
        <taxon>Eukaryota</taxon>
        <taxon>Viridiplantae</taxon>
        <taxon>Streptophyta</taxon>
        <taxon>Embryophyta</taxon>
        <taxon>Tracheophyta</taxon>
        <taxon>Spermatophyta</taxon>
        <taxon>Magnoliopsida</taxon>
        <taxon>eudicotyledons</taxon>
        <taxon>Gunneridae</taxon>
        <taxon>Pentapetalae</taxon>
        <taxon>rosids</taxon>
        <taxon>malvids</taxon>
        <taxon>Brassicales</taxon>
        <taxon>Brassicaceae</taxon>
        <taxon>Brassiceae</taxon>
        <taxon>Brassica</taxon>
    </lineage>
</organism>
<feature type="compositionally biased region" description="Low complexity" evidence="1">
    <location>
        <begin position="118"/>
        <end position="138"/>
    </location>
</feature>
<accession>A0A8S9HTG7</accession>
<evidence type="ECO:0000313" key="3">
    <source>
        <dbReference type="Proteomes" id="UP000712281"/>
    </source>
</evidence>
<reference evidence="2" key="1">
    <citation type="submission" date="2019-12" db="EMBL/GenBank/DDBJ databases">
        <title>Genome sequencing and annotation of Brassica cretica.</title>
        <authorList>
            <person name="Studholme D.J."/>
            <person name="Sarris P.F."/>
        </authorList>
    </citation>
    <scope>NUCLEOTIDE SEQUENCE</scope>
    <source>
        <strain evidence="2">PFS-001/15</strain>
        <tissue evidence="2">Leaf</tissue>
    </source>
</reference>